<sequence length="81" mass="9554">MEIKTRVAGIPCIAKVTHFFRQSPHRGSAHTCDSDMDYYGYTECEFDILDRRGRPAPWLKRKATDPDRERIEQEITKHMEN</sequence>
<protein>
    <submittedName>
        <fullName evidence="1">Uncharacterized protein</fullName>
    </submittedName>
</protein>
<reference evidence="1" key="1">
    <citation type="submission" date="2020-04" db="EMBL/GenBank/DDBJ databases">
        <authorList>
            <person name="Chiriac C."/>
            <person name="Salcher M."/>
            <person name="Ghai R."/>
            <person name="Kavagutti S V."/>
        </authorList>
    </citation>
    <scope>NUCLEOTIDE SEQUENCE</scope>
</reference>
<organism evidence="1">
    <name type="scientific">uncultured Caudovirales phage</name>
    <dbReference type="NCBI Taxonomy" id="2100421"/>
    <lineage>
        <taxon>Viruses</taxon>
        <taxon>Duplodnaviria</taxon>
        <taxon>Heunggongvirae</taxon>
        <taxon>Uroviricota</taxon>
        <taxon>Caudoviricetes</taxon>
        <taxon>Peduoviridae</taxon>
        <taxon>Maltschvirus</taxon>
        <taxon>Maltschvirus maltsch</taxon>
    </lineage>
</organism>
<evidence type="ECO:0000313" key="1">
    <source>
        <dbReference type="EMBL" id="CAB4122894.1"/>
    </source>
</evidence>
<dbReference type="EMBL" id="LR796163">
    <property type="protein sequence ID" value="CAB4122894.1"/>
    <property type="molecule type" value="Genomic_DNA"/>
</dbReference>
<name>A0A6J5KKV4_9CAUD</name>
<dbReference type="InterPro" id="IPR048374">
    <property type="entry name" value="YuA_Gp49-like"/>
</dbReference>
<dbReference type="Pfam" id="PF20788">
    <property type="entry name" value="YuA_Gp49"/>
    <property type="match status" value="1"/>
</dbReference>
<dbReference type="Gene3D" id="3.30.300.260">
    <property type="match status" value="1"/>
</dbReference>
<gene>
    <name evidence="1" type="ORF">UFOVP37_80</name>
</gene>
<proteinExistence type="predicted"/>
<accession>A0A6J5KKV4</accession>